<evidence type="ECO:0000313" key="2">
    <source>
        <dbReference type="Proteomes" id="UP000252797"/>
    </source>
</evidence>
<dbReference type="EMBL" id="LEPB01000004">
    <property type="protein sequence ID" value="RCA11061.1"/>
    <property type="molecule type" value="Genomic_DNA"/>
</dbReference>
<comment type="caution">
    <text evidence="1">The sequence shown here is derived from an EMBL/GenBank/DDBJ whole genome shotgun (WGS) entry which is preliminary data.</text>
</comment>
<dbReference type="AlphaFoldDB" id="A0A367CEI9"/>
<protein>
    <submittedName>
        <fullName evidence="1">Uncharacterized protein</fullName>
    </submittedName>
</protein>
<name>A0A367CEI9_9ENTE</name>
<dbReference type="RefSeq" id="WP_113845914.1">
    <property type="nucleotide sequence ID" value="NZ_JAANZI010000006.1"/>
</dbReference>
<sequence>MMTPYELRDRLRQDVPEVQIYPILTNDYYSEEEYQEVLLEQLKIKEDIETGNMVTMPLFSPQEKELKMDKFYEKGWYKPEVYSLPKSMFRSVE</sequence>
<dbReference type="Proteomes" id="UP000252797">
    <property type="component" value="Unassembled WGS sequence"/>
</dbReference>
<organism evidence="1 2">
    <name type="scientific">Enterococcus durans</name>
    <dbReference type="NCBI Taxonomy" id="53345"/>
    <lineage>
        <taxon>Bacteria</taxon>
        <taxon>Bacillati</taxon>
        <taxon>Bacillota</taxon>
        <taxon>Bacilli</taxon>
        <taxon>Lactobacillales</taxon>
        <taxon>Enterococcaceae</taxon>
        <taxon>Enterococcus</taxon>
    </lineage>
</organism>
<evidence type="ECO:0000313" key="1">
    <source>
        <dbReference type="EMBL" id="RCA11061.1"/>
    </source>
</evidence>
<reference evidence="1 2" key="1">
    <citation type="submission" date="2015-06" db="EMBL/GenBank/DDBJ databases">
        <title>The Genome Sequence of Enterococcus durans 4EA1.</title>
        <authorList>
            <consortium name="The Broad Institute Genomics Platform"/>
            <consortium name="The Broad Institute Genome Sequencing Center for Infectious Disease"/>
            <person name="Earl A.M."/>
            <person name="Van Tyne D."/>
            <person name="Lebreton F."/>
            <person name="Saavedra J.T."/>
            <person name="Gilmore M.S."/>
            <person name="Manson Mcguire A."/>
            <person name="Clock S."/>
            <person name="Crupain M."/>
            <person name="Rangan U."/>
            <person name="Young S."/>
            <person name="Abouelleil A."/>
            <person name="Cao P."/>
            <person name="Chapman S.B."/>
            <person name="Griggs A."/>
            <person name="Priest M."/>
            <person name="Shea T."/>
            <person name="Wortman J."/>
            <person name="Nusbaum C."/>
            <person name="Birren B."/>
        </authorList>
    </citation>
    <scope>NUCLEOTIDE SEQUENCE [LARGE SCALE GENOMIC DNA]</scope>
    <source>
        <strain evidence="1 2">4EA1</strain>
    </source>
</reference>
<proteinExistence type="predicted"/>
<accession>A0A367CEI9</accession>
<gene>
    <name evidence="1" type="ORF">EA71_01816</name>
</gene>